<evidence type="ECO:0000256" key="3">
    <source>
        <dbReference type="ARBA" id="ARBA00022426"/>
    </source>
</evidence>
<evidence type="ECO:0000256" key="6">
    <source>
        <dbReference type="ARBA" id="ARBA00022596"/>
    </source>
</evidence>
<evidence type="ECO:0000256" key="5">
    <source>
        <dbReference type="ARBA" id="ARBA00022475"/>
    </source>
</evidence>
<name>A0A1J5PZL8_9ZZZZ</name>
<dbReference type="PANTHER" id="PTHR40659:SF1">
    <property type="entry name" value="NICKEL_COBALT EFFLUX SYSTEM RCNA"/>
    <property type="match status" value="1"/>
</dbReference>
<reference evidence="14" key="1">
    <citation type="submission" date="2016-10" db="EMBL/GenBank/DDBJ databases">
        <title>Sequence of Gallionella enrichment culture.</title>
        <authorList>
            <person name="Poehlein A."/>
            <person name="Muehling M."/>
            <person name="Daniel R."/>
        </authorList>
    </citation>
    <scope>NUCLEOTIDE SEQUENCE</scope>
</reference>
<evidence type="ECO:0000256" key="8">
    <source>
        <dbReference type="ARBA" id="ARBA00022989"/>
    </source>
</evidence>
<keyword evidence="11 13" id="KW-0472">Membrane</keyword>
<evidence type="ECO:0000256" key="13">
    <source>
        <dbReference type="SAM" id="Phobius"/>
    </source>
</evidence>
<dbReference type="EMBL" id="MLJW01003024">
    <property type="protein sequence ID" value="OIQ73044.1"/>
    <property type="molecule type" value="Genomic_DNA"/>
</dbReference>
<keyword evidence="5" id="KW-1003">Cell membrane</keyword>
<feature type="transmembrane region" description="Helical" evidence="13">
    <location>
        <begin position="306"/>
        <end position="326"/>
    </location>
</feature>
<dbReference type="GO" id="GO:0010045">
    <property type="term" value="P:response to nickel cation"/>
    <property type="evidence" value="ECO:0007669"/>
    <property type="project" value="TreeGrafter"/>
</dbReference>
<comment type="function">
    <text evidence="1">Efflux system for nickel and cobalt.</text>
</comment>
<sequence length="336" mass="34770">MTRFFRTALLLAVLLITLAPFARPAQADDYFGRPEVAAGAPAVAAPTPIESRIVLPQPFRAILGAAISFQATLNARLRANLDQVATGSRLAPDLAIIFASFLYGMLHAIGPGHGKVVVASYLTTRRTRFTHALSMSGVVAATQALSAIVLVAVFAVLFGSTGKAILDRAGTIEIASYGALIVMGLWMAWQAVKPGPRVCGCGHDHGHGHHDHGHHDHHGHDHVNDRKSLMQLFATGSLAGLRPCSGAILVLLFTLANGIFFVGLLSTLAMGLGVALTVAAVSVGAVGLNRAVAGRGGRWSDMLGRAGALAGALVIITFGSAAIYAISTGMVAPLVG</sequence>
<dbReference type="AlphaFoldDB" id="A0A1J5PZL8"/>
<evidence type="ECO:0000256" key="10">
    <source>
        <dbReference type="ARBA" id="ARBA00023112"/>
    </source>
</evidence>
<evidence type="ECO:0000256" key="4">
    <source>
        <dbReference type="ARBA" id="ARBA00022448"/>
    </source>
</evidence>
<dbReference type="InterPro" id="IPR011541">
    <property type="entry name" value="Ni/Co_transpt_high_affinity"/>
</dbReference>
<organism evidence="14">
    <name type="scientific">mine drainage metagenome</name>
    <dbReference type="NCBI Taxonomy" id="410659"/>
    <lineage>
        <taxon>unclassified sequences</taxon>
        <taxon>metagenomes</taxon>
        <taxon>ecological metagenomes</taxon>
    </lineage>
</organism>
<accession>A0A1J5PZL8</accession>
<keyword evidence="10" id="KW-0921">Nickel transport</keyword>
<dbReference type="GO" id="GO:0006824">
    <property type="term" value="P:cobalt ion transport"/>
    <property type="evidence" value="ECO:0007669"/>
    <property type="project" value="UniProtKB-KW"/>
</dbReference>
<feature type="transmembrane region" description="Helical" evidence="13">
    <location>
        <begin position="170"/>
        <end position="189"/>
    </location>
</feature>
<comment type="caution">
    <text evidence="14">The sequence shown here is derived from an EMBL/GenBank/DDBJ whole genome shotgun (WGS) entry which is preliminary data.</text>
</comment>
<dbReference type="InterPro" id="IPR051224">
    <property type="entry name" value="NiCoT_RcnA"/>
</dbReference>
<evidence type="ECO:0000313" key="14">
    <source>
        <dbReference type="EMBL" id="OIQ73044.1"/>
    </source>
</evidence>
<keyword evidence="7 13" id="KW-0812">Transmembrane</keyword>
<dbReference type="Pfam" id="PF03824">
    <property type="entry name" value="NicO"/>
    <property type="match status" value="2"/>
</dbReference>
<evidence type="ECO:0000256" key="9">
    <source>
        <dbReference type="ARBA" id="ARBA00023065"/>
    </source>
</evidence>
<feature type="transmembrane region" description="Helical" evidence="13">
    <location>
        <begin position="133"/>
        <end position="158"/>
    </location>
</feature>
<keyword evidence="4" id="KW-0813">Transport</keyword>
<evidence type="ECO:0000256" key="1">
    <source>
        <dbReference type="ARBA" id="ARBA00002510"/>
    </source>
</evidence>
<keyword evidence="9" id="KW-0406">Ion transport</keyword>
<feature type="transmembrane region" description="Helical" evidence="13">
    <location>
        <begin position="232"/>
        <end position="253"/>
    </location>
</feature>
<evidence type="ECO:0000256" key="2">
    <source>
        <dbReference type="ARBA" id="ARBA00004651"/>
    </source>
</evidence>
<dbReference type="GO" id="GO:0015099">
    <property type="term" value="F:nickel cation transmembrane transporter activity"/>
    <property type="evidence" value="ECO:0007669"/>
    <property type="project" value="InterPro"/>
</dbReference>
<dbReference type="GO" id="GO:0005886">
    <property type="term" value="C:plasma membrane"/>
    <property type="evidence" value="ECO:0007669"/>
    <property type="project" value="UniProtKB-SubCell"/>
</dbReference>
<feature type="transmembrane region" description="Helical" evidence="13">
    <location>
        <begin position="259"/>
        <end position="286"/>
    </location>
</feature>
<keyword evidence="6" id="KW-0533">Nickel</keyword>
<gene>
    <name evidence="14" type="ORF">GALL_453200</name>
</gene>
<comment type="subcellular location">
    <subcellularLocation>
        <location evidence="2">Cell membrane</location>
        <topology evidence="2">Multi-pass membrane protein</topology>
    </subcellularLocation>
</comment>
<evidence type="ECO:0000256" key="11">
    <source>
        <dbReference type="ARBA" id="ARBA00023136"/>
    </source>
</evidence>
<dbReference type="GO" id="GO:0032025">
    <property type="term" value="P:response to cobalt ion"/>
    <property type="evidence" value="ECO:0007669"/>
    <property type="project" value="TreeGrafter"/>
</dbReference>
<dbReference type="GO" id="GO:0046583">
    <property type="term" value="F:monoatomic cation efflux transmembrane transporter activity"/>
    <property type="evidence" value="ECO:0007669"/>
    <property type="project" value="TreeGrafter"/>
</dbReference>
<keyword evidence="3" id="KW-0171">Cobalt transport</keyword>
<protein>
    <submittedName>
        <fullName evidence="14">Nickel/cobalt efflux protein RcnA</fullName>
    </submittedName>
</protein>
<evidence type="ECO:0000256" key="7">
    <source>
        <dbReference type="ARBA" id="ARBA00022692"/>
    </source>
</evidence>
<keyword evidence="12" id="KW-0170">Cobalt</keyword>
<feature type="transmembrane region" description="Helical" evidence="13">
    <location>
        <begin position="94"/>
        <end position="112"/>
    </location>
</feature>
<keyword evidence="8 13" id="KW-1133">Transmembrane helix</keyword>
<proteinExistence type="predicted"/>
<evidence type="ECO:0000256" key="12">
    <source>
        <dbReference type="ARBA" id="ARBA00023285"/>
    </source>
</evidence>
<dbReference type="PANTHER" id="PTHR40659">
    <property type="entry name" value="NICKEL/COBALT EFFLUX SYSTEM RCNA"/>
    <property type="match status" value="1"/>
</dbReference>